<feature type="domain" description="Methyl-accepting transducer" evidence="6">
    <location>
        <begin position="286"/>
        <end position="515"/>
    </location>
</feature>
<dbReference type="GO" id="GO:0004888">
    <property type="term" value="F:transmembrane signaling receptor activity"/>
    <property type="evidence" value="ECO:0007669"/>
    <property type="project" value="TreeGrafter"/>
</dbReference>
<dbReference type="OrthoDB" id="5441488at2"/>
<dbReference type="PROSITE" id="PS50111">
    <property type="entry name" value="CHEMOTAXIS_TRANSDUC_2"/>
    <property type="match status" value="1"/>
</dbReference>
<dbReference type="Pfam" id="PF12729">
    <property type="entry name" value="4HB_MCP_1"/>
    <property type="match status" value="1"/>
</dbReference>
<evidence type="ECO:0000256" key="5">
    <source>
        <dbReference type="SAM" id="Phobius"/>
    </source>
</evidence>
<dbReference type="Pfam" id="PF00672">
    <property type="entry name" value="HAMP"/>
    <property type="match status" value="1"/>
</dbReference>
<evidence type="ECO:0000259" key="6">
    <source>
        <dbReference type="PROSITE" id="PS50111"/>
    </source>
</evidence>
<keyword evidence="9" id="KW-1185">Reference proteome</keyword>
<comment type="caution">
    <text evidence="8">The sequence shown here is derived from an EMBL/GenBank/DDBJ whole genome shotgun (WGS) entry which is preliminary data.</text>
</comment>
<dbReference type="FunFam" id="1.10.287.950:FF:000001">
    <property type="entry name" value="Methyl-accepting chemotaxis sensory transducer"/>
    <property type="match status" value="1"/>
</dbReference>
<dbReference type="CDD" id="cd06225">
    <property type="entry name" value="HAMP"/>
    <property type="match status" value="1"/>
</dbReference>
<keyword evidence="4" id="KW-0807">Transducer</keyword>
<dbReference type="CDD" id="cd19411">
    <property type="entry name" value="MCP2201-like_sensor"/>
    <property type="match status" value="1"/>
</dbReference>
<accession>A0A2G9C4N2</accession>
<dbReference type="Proteomes" id="UP000231501">
    <property type="component" value="Unassembled WGS sequence"/>
</dbReference>
<name>A0A2G9C4N2_9BURK</name>
<dbReference type="InterPro" id="IPR004089">
    <property type="entry name" value="MCPsignal_dom"/>
</dbReference>
<evidence type="ECO:0000256" key="3">
    <source>
        <dbReference type="ARBA" id="ARBA00029447"/>
    </source>
</evidence>
<dbReference type="GO" id="GO:0007165">
    <property type="term" value="P:signal transduction"/>
    <property type="evidence" value="ECO:0007669"/>
    <property type="project" value="UniProtKB-KW"/>
</dbReference>
<dbReference type="AlphaFoldDB" id="A0A2G9C4N2"/>
<gene>
    <name evidence="8" type="ORF">CS062_19995</name>
</gene>
<evidence type="ECO:0000313" key="9">
    <source>
        <dbReference type="Proteomes" id="UP000231501"/>
    </source>
</evidence>
<keyword evidence="2" id="KW-0488">Methylation</keyword>
<evidence type="ECO:0000256" key="1">
    <source>
        <dbReference type="ARBA" id="ARBA00004370"/>
    </source>
</evidence>
<feature type="transmembrane region" description="Helical" evidence="5">
    <location>
        <begin position="207"/>
        <end position="227"/>
    </location>
</feature>
<reference evidence="8 9" key="1">
    <citation type="submission" date="2017-11" db="EMBL/GenBank/DDBJ databases">
        <title>Draft genome sequence of Mitsuaria sp. HWN-4.</title>
        <authorList>
            <person name="Gundlapally S.R."/>
        </authorList>
    </citation>
    <scope>NUCLEOTIDE SEQUENCE [LARGE SCALE GENOMIC DNA]</scope>
    <source>
        <strain evidence="8 9">HWN-4</strain>
    </source>
</reference>
<dbReference type="PANTHER" id="PTHR43531">
    <property type="entry name" value="PROTEIN ICFG"/>
    <property type="match status" value="1"/>
</dbReference>
<organism evidence="8 9">
    <name type="scientific">Roseateles chitinivorans</name>
    <dbReference type="NCBI Taxonomy" id="2917965"/>
    <lineage>
        <taxon>Bacteria</taxon>
        <taxon>Pseudomonadati</taxon>
        <taxon>Pseudomonadota</taxon>
        <taxon>Betaproteobacteria</taxon>
        <taxon>Burkholderiales</taxon>
        <taxon>Sphaerotilaceae</taxon>
        <taxon>Roseateles</taxon>
    </lineage>
</organism>
<dbReference type="SUPFAM" id="SSF58104">
    <property type="entry name" value="Methyl-accepting chemotaxis protein (MCP) signaling domain"/>
    <property type="match status" value="1"/>
</dbReference>
<dbReference type="SMART" id="SM00283">
    <property type="entry name" value="MA"/>
    <property type="match status" value="1"/>
</dbReference>
<dbReference type="SMART" id="SM00304">
    <property type="entry name" value="HAMP"/>
    <property type="match status" value="1"/>
</dbReference>
<dbReference type="InterPro" id="IPR003660">
    <property type="entry name" value="HAMP_dom"/>
</dbReference>
<evidence type="ECO:0000256" key="4">
    <source>
        <dbReference type="PROSITE-ProRule" id="PRU00284"/>
    </source>
</evidence>
<dbReference type="EMBL" id="PEOG01000066">
    <property type="protein sequence ID" value="PIM51400.1"/>
    <property type="molecule type" value="Genomic_DNA"/>
</dbReference>
<evidence type="ECO:0000259" key="7">
    <source>
        <dbReference type="PROSITE" id="PS50885"/>
    </source>
</evidence>
<dbReference type="CDD" id="cd11386">
    <property type="entry name" value="MCP_signal"/>
    <property type="match status" value="1"/>
</dbReference>
<keyword evidence="5" id="KW-1133">Transmembrane helix</keyword>
<dbReference type="PROSITE" id="PS50885">
    <property type="entry name" value="HAMP"/>
    <property type="match status" value="1"/>
</dbReference>
<comment type="similarity">
    <text evidence="3">Belongs to the methyl-accepting chemotaxis (MCP) protein family.</text>
</comment>
<dbReference type="InterPro" id="IPR051310">
    <property type="entry name" value="MCP_chemotaxis"/>
</dbReference>
<dbReference type="InterPro" id="IPR047347">
    <property type="entry name" value="YvaQ-like_sensor"/>
</dbReference>
<dbReference type="PANTHER" id="PTHR43531:SF14">
    <property type="entry name" value="METHYL-ACCEPTING CHEMOTAXIS PROTEIN I-RELATED"/>
    <property type="match status" value="1"/>
</dbReference>
<evidence type="ECO:0000256" key="2">
    <source>
        <dbReference type="ARBA" id="ARBA00022481"/>
    </source>
</evidence>
<keyword evidence="5" id="KW-0812">Transmembrane</keyword>
<dbReference type="GO" id="GO:0005886">
    <property type="term" value="C:plasma membrane"/>
    <property type="evidence" value="ECO:0007669"/>
    <property type="project" value="TreeGrafter"/>
</dbReference>
<dbReference type="Pfam" id="PF00015">
    <property type="entry name" value="MCPsignal"/>
    <property type="match status" value="1"/>
</dbReference>
<evidence type="ECO:0000313" key="8">
    <source>
        <dbReference type="EMBL" id="PIM51400.1"/>
    </source>
</evidence>
<protein>
    <submittedName>
        <fullName evidence="8">Methyl-accepting chemotaxis protein</fullName>
    </submittedName>
</protein>
<comment type="subcellular location">
    <subcellularLocation>
        <location evidence="1">Membrane</location>
    </subcellularLocation>
</comment>
<sequence length="534" mass="55809">MAGRCATNEPLDVEIIVTALSNLKIGVRLTGGFAAVIALLIVLAVIGITKISAIDADTEVILHDRFVKVQLAQTVENEVNKQLRAMRTALIVTDRAIVESELAKLEASLPVVGRAIDQLSATVHSERGKAALQALIDGRAKFKDKERQLVDLLKAGKVDEGRSLLVTDILPLQTVYLAAVEGFVETQAASMEEFGAQASALARAARTLMIVLSVIAVLLAVGIAVLLTRSITRPIAQAVRVAETVAAGDLTSSIEVRALDETGQLLAALRSMNDSLVRIVGEVRLSSESIATGSTQIATGSMDLSHRTEEQASSLEQTAAAMEEVASTVQRSADSARNATALAATASEVATRGGTAVAEIVSTMRDISASSARIADITGVIDGIAFQTNILALNAAVEAARAGEQGRGFAVVAGEVRTLAQRAATAAKEIRALIGENVSRVDTGSRLVEGAGTTMDEIVRQIRQVAELITEIGAATGQQSLGIGEVSKAVHVLDQVTQQNAALVEESAAAADSLSQQARRLTELVGAFKLHVGR</sequence>
<feature type="transmembrane region" description="Helical" evidence="5">
    <location>
        <begin position="29"/>
        <end position="48"/>
    </location>
</feature>
<proteinExistence type="inferred from homology"/>
<feature type="domain" description="HAMP" evidence="7">
    <location>
        <begin position="229"/>
        <end position="281"/>
    </location>
</feature>
<keyword evidence="5" id="KW-0472">Membrane</keyword>
<dbReference type="GO" id="GO:0006935">
    <property type="term" value="P:chemotaxis"/>
    <property type="evidence" value="ECO:0007669"/>
    <property type="project" value="TreeGrafter"/>
</dbReference>
<dbReference type="InterPro" id="IPR024478">
    <property type="entry name" value="HlyB_4HB_MCP"/>
</dbReference>
<dbReference type="Gene3D" id="1.10.287.950">
    <property type="entry name" value="Methyl-accepting chemotaxis protein"/>
    <property type="match status" value="1"/>
</dbReference>